<dbReference type="SUPFAM" id="SSF50494">
    <property type="entry name" value="Trypsin-like serine proteases"/>
    <property type="match status" value="1"/>
</dbReference>
<dbReference type="Pfam" id="PF13180">
    <property type="entry name" value="PDZ_2"/>
    <property type="match status" value="1"/>
</dbReference>
<proteinExistence type="predicted"/>
<sequence length="344" mass="34854">MPDRWPVPVNDAPRCSRGGGEDVGCRADAVLLDAYSRAVTAVVDAVAPAVVSLAVTGGRDGGAVSGSGSGVVLTPDGHVLTNSHVVTGARAVEVRMNDGATRTGDVIGNDPSTDLAVVWTRGGRMPCLALEETPPLKPGQLAIAIGNPYGYDASVSTGVISALGRVLRGVDGRLIDNVIQHTAPLNPGNSGGALLDSHGRLIGINTAIVAPAQAIGFAIPATTARVVLAQILAFGRVRRAHLGIAGRVRRLDRRLVRTLGLPADSAVEVAEVTAGGPAAGAGLRTGDYILAADGTATPGMDALFRVLSGAVPDGILQLDILRRTTRLTISLALREAPGVAGAAS</sequence>
<evidence type="ECO:0000256" key="3">
    <source>
        <dbReference type="SAM" id="MobiDB-lite"/>
    </source>
</evidence>
<evidence type="ECO:0000259" key="4">
    <source>
        <dbReference type="PROSITE" id="PS50106"/>
    </source>
</evidence>
<keyword evidence="2" id="KW-0378">Hydrolase</keyword>
<dbReference type="PANTHER" id="PTHR43343">
    <property type="entry name" value="PEPTIDASE S12"/>
    <property type="match status" value="1"/>
</dbReference>
<dbReference type="PANTHER" id="PTHR43343:SF3">
    <property type="entry name" value="PROTEASE DO-LIKE 8, CHLOROPLASTIC"/>
    <property type="match status" value="1"/>
</dbReference>
<dbReference type="PROSITE" id="PS50106">
    <property type="entry name" value="PDZ"/>
    <property type="match status" value="1"/>
</dbReference>
<keyword evidence="1" id="KW-0645">Protease</keyword>
<dbReference type="SUPFAM" id="SSF50156">
    <property type="entry name" value="PDZ domain-like"/>
    <property type="match status" value="1"/>
</dbReference>
<dbReference type="Gene3D" id="2.30.42.10">
    <property type="match status" value="1"/>
</dbReference>
<dbReference type="EMBL" id="MN079196">
    <property type="protein sequence ID" value="QEA07047.1"/>
    <property type="molecule type" value="Genomic_DNA"/>
</dbReference>
<dbReference type="AlphaFoldDB" id="A0A5B8RJK0"/>
<accession>A0A5B8RJK0</accession>
<protein>
    <recommendedName>
        <fullName evidence="4">PDZ domain-containing protein</fullName>
    </recommendedName>
</protein>
<dbReference type="GO" id="GO:0004252">
    <property type="term" value="F:serine-type endopeptidase activity"/>
    <property type="evidence" value="ECO:0007669"/>
    <property type="project" value="InterPro"/>
</dbReference>
<dbReference type="GO" id="GO:0006508">
    <property type="term" value="P:proteolysis"/>
    <property type="evidence" value="ECO:0007669"/>
    <property type="project" value="UniProtKB-KW"/>
</dbReference>
<dbReference type="InterPro" id="IPR001478">
    <property type="entry name" value="PDZ"/>
</dbReference>
<dbReference type="InterPro" id="IPR051201">
    <property type="entry name" value="Chloro_Bact_Ser_Proteases"/>
</dbReference>
<feature type="region of interest" description="Disordered" evidence="3">
    <location>
        <begin position="1"/>
        <end position="20"/>
    </location>
</feature>
<dbReference type="Pfam" id="PF13365">
    <property type="entry name" value="Trypsin_2"/>
    <property type="match status" value="1"/>
</dbReference>
<evidence type="ECO:0000313" key="5">
    <source>
        <dbReference type="EMBL" id="QEA07047.1"/>
    </source>
</evidence>
<dbReference type="InterPro" id="IPR036034">
    <property type="entry name" value="PDZ_sf"/>
</dbReference>
<dbReference type="PRINTS" id="PR00834">
    <property type="entry name" value="PROTEASES2C"/>
</dbReference>
<reference evidence="5" key="1">
    <citation type="submission" date="2019-06" db="EMBL/GenBank/DDBJ databases">
        <authorList>
            <person name="Murdoch R.W."/>
            <person name="Fathepure B."/>
        </authorList>
    </citation>
    <scope>NUCLEOTIDE SEQUENCE</scope>
</reference>
<organism evidence="5">
    <name type="scientific">uncultured organism</name>
    <dbReference type="NCBI Taxonomy" id="155900"/>
    <lineage>
        <taxon>unclassified sequences</taxon>
        <taxon>environmental samples</taxon>
    </lineage>
</organism>
<evidence type="ECO:0000256" key="2">
    <source>
        <dbReference type="ARBA" id="ARBA00022801"/>
    </source>
</evidence>
<evidence type="ECO:0000256" key="1">
    <source>
        <dbReference type="ARBA" id="ARBA00022670"/>
    </source>
</evidence>
<feature type="domain" description="PDZ" evidence="4">
    <location>
        <begin position="248"/>
        <end position="300"/>
    </location>
</feature>
<gene>
    <name evidence="5" type="ORF">KBTEX_03391</name>
</gene>
<dbReference type="InterPro" id="IPR009003">
    <property type="entry name" value="Peptidase_S1_PA"/>
</dbReference>
<name>A0A5B8RJK0_9ZZZZ</name>
<dbReference type="InterPro" id="IPR001940">
    <property type="entry name" value="Peptidase_S1C"/>
</dbReference>
<dbReference type="Gene3D" id="2.40.10.120">
    <property type="match status" value="1"/>
</dbReference>
<dbReference type="SMART" id="SM00228">
    <property type="entry name" value="PDZ"/>
    <property type="match status" value="1"/>
</dbReference>